<evidence type="ECO:0000313" key="3">
    <source>
        <dbReference type="EMBL" id="MBF9134831.1"/>
    </source>
</evidence>
<reference evidence="3 4" key="1">
    <citation type="submission" date="2020-11" db="EMBL/GenBank/DDBJ databases">
        <title>A novel isolate from a Black sea contaminated sediment with potential to produce alkanes: Plantactinospora alkalitolerans sp. nov.</title>
        <authorList>
            <person name="Carro L."/>
            <person name="Veyisoglu A."/>
            <person name="Guven K."/>
            <person name="Schumann P."/>
            <person name="Klenk H.-P."/>
            <person name="Sahin N."/>
        </authorList>
    </citation>
    <scope>NUCLEOTIDE SEQUENCE [LARGE SCALE GENOMIC DNA]</scope>
    <source>
        <strain evidence="3 4">S1510</strain>
    </source>
</reference>
<dbReference type="EMBL" id="JADPUN010000392">
    <property type="protein sequence ID" value="MBF9134831.1"/>
    <property type="molecule type" value="Genomic_DNA"/>
</dbReference>
<organism evidence="3 4">
    <name type="scientific">Plantactinospora alkalitolerans</name>
    <dbReference type="NCBI Taxonomy" id="2789879"/>
    <lineage>
        <taxon>Bacteria</taxon>
        <taxon>Bacillati</taxon>
        <taxon>Actinomycetota</taxon>
        <taxon>Actinomycetes</taxon>
        <taxon>Micromonosporales</taxon>
        <taxon>Micromonosporaceae</taxon>
        <taxon>Plantactinospora</taxon>
    </lineage>
</organism>
<sequence>MLGTNLLKHQSKPERVADQAWEHLTNVVNSAGDSVRHAARDTARSARQTSSHLTSQAGDRVGAVTDEAWQRANRAYDALAGRRPGLPWAWLVGAGLVGAALAWAATTASRAALARAERELPASDRLEYVDVDRADTPVRLDTT</sequence>
<feature type="region of interest" description="Disordered" evidence="1">
    <location>
        <begin position="34"/>
        <end position="60"/>
    </location>
</feature>
<evidence type="ECO:0000313" key="4">
    <source>
        <dbReference type="Proteomes" id="UP000638560"/>
    </source>
</evidence>
<accession>A0ABS0H8M3</accession>
<evidence type="ECO:0000256" key="2">
    <source>
        <dbReference type="SAM" id="Phobius"/>
    </source>
</evidence>
<keyword evidence="2" id="KW-1133">Transmembrane helix</keyword>
<evidence type="ECO:0000256" key="1">
    <source>
        <dbReference type="SAM" id="MobiDB-lite"/>
    </source>
</evidence>
<dbReference type="RefSeq" id="WP_196206303.1">
    <property type="nucleotide sequence ID" value="NZ_JADPUN010000392.1"/>
</dbReference>
<keyword evidence="2" id="KW-0472">Membrane</keyword>
<dbReference type="Proteomes" id="UP000638560">
    <property type="component" value="Unassembled WGS sequence"/>
</dbReference>
<keyword evidence="4" id="KW-1185">Reference proteome</keyword>
<protein>
    <recommendedName>
        <fullName evidence="5">DUF3618 domain-containing protein</fullName>
    </recommendedName>
</protein>
<evidence type="ECO:0008006" key="5">
    <source>
        <dbReference type="Google" id="ProtNLM"/>
    </source>
</evidence>
<feature type="transmembrane region" description="Helical" evidence="2">
    <location>
        <begin position="88"/>
        <end position="108"/>
    </location>
</feature>
<feature type="compositionally biased region" description="Polar residues" evidence="1">
    <location>
        <begin position="45"/>
        <end position="57"/>
    </location>
</feature>
<name>A0ABS0H8M3_9ACTN</name>
<gene>
    <name evidence="3" type="ORF">I0C86_38800</name>
</gene>
<keyword evidence="2" id="KW-0812">Transmembrane</keyword>
<proteinExistence type="predicted"/>
<comment type="caution">
    <text evidence="3">The sequence shown here is derived from an EMBL/GenBank/DDBJ whole genome shotgun (WGS) entry which is preliminary data.</text>
</comment>
<feature type="compositionally biased region" description="Basic and acidic residues" evidence="1">
    <location>
        <begin position="34"/>
        <end position="44"/>
    </location>
</feature>